<sequence>MKERAHRTPWWSYRVSDVIWTIECQKVDGQFGTNKLGIIMEAKAVNKATPSVTITNTTQYPRSYEIGSLTNELLDGYDMNNGKGKDGAAYNKFAVVSLGEHRVPRLRESPSFPSKVSIQERKFTFHGSKTGLTVYQFYYLHHL</sequence>
<dbReference type="EMBL" id="JAEACU010000009">
    <property type="protein sequence ID" value="KAH7518623.1"/>
    <property type="molecule type" value="Genomic_DNA"/>
</dbReference>
<accession>A0A978UUS3</accession>
<name>A0A978UUS3_ZIZJJ</name>
<gene>
    <name evidence="1" type="ORF">FEM48_Zijuj09G0190800</name>
</gene>
<protein>
    <submittedName>
        <fullName evidence="1">Uncharacterized protein</fullName>
    </submittedName>
</protein>
<reference evidence="1" key="1">
    <citation type="journal article" date="2021" name="Front. Plant Sci.">
        <title>Chromosome-Scale Genome Assembly for Chinese Sour Jujube and Insights Into Its Genome Evolution and Domestication Signature.</title>
        <authorList>
            <person name="Shen L.-Y."/>
            <person name="Luo H."/>
            <person name="Wang X.-L."/>
            <person name="Wang X.-M."/>
            <person name="Qiu X.-J."/>
            <person name="Liu H."/>
            <person name="Zhou S.-S."/>
            <person name="Jia K.-H."/>
            <person name="Nie S."/>
            <person name="Bao Y.-T."/>
            <person name="Zhang R.-G."/>
            <person name="Yun Q.-Z."/>
            <person name="Chai Y.-H."/>
            <person name="Lu J.-Y."/>
            <person name="Li Y."/>
            <person name="Zhao S.-W."/>
            <person name="Mao J.-F."/>
            <person name="Jia S.-G."/>
            <person name="Mao Y.-M."/>
        </authorList>
    </citation>
    <scope>NUCLEOTIDE SEQUENCE</scope>
    <source>
        <strain evidence="1">AT0</strain>
        <tissue evidence="1">Leaf</tissue>
    </source>
</reference>
<organism evidence="1 2">
    <name type="scientific">Ziziphus jujuba var. spinosa</name>
    <dbReference type="NCBI Taxonomy" id="714518"/>
    <lineage>
        <taxon>Eukaryota</taxon>
        <taxon>Viridiplantae</taxon>
        <taxon>Streptophyta</taxon>
        <taxon>Embryophyta</taxon>
        <taxon>Tracheophyta</taxon>
        <taxon>Spermatophyta</taxon>
        <taxon>Magnoliopsida</taxon>
        <taxon>eudicotyledons</taxon>
        <taxon>Gunneridae</taxon>
        <taxon>Pentapetalae</taxon>
        <taxon>rosids</taxon>
        <taxon>fabids</taxon>
        <taxon>Rosales</taxon>
        <taxon>Rhamnaceae</taxon>
        <taxon>Paliureae</taxon>
        <taxon>Ziziphus</taxon>
    </lineage>
</organism>
<dbReference type="Proteomes" id="UP000813462">
    <property type="component" value="Unassembled WGS sequence"/>
</dbReference>
<proteinExistence type="predicted"/>
<evidence type="ECO:0000313" key="1">
    <source>
        <dbReference type="EMBL" id="KAH7518623.1"/>
    </source>
</evidence>
<comment type="caution">
    <text evidence="1">The sequence shown here is derived from an EMBL/GenBank/DDBJ whole genome shotgun (WGS) entry which is preliminary data.</text>
</comment>
<dbReference type="AlphaFoldDB" id="A0A978UUS3"/>
<evidence type="ECO:0000313" key="2">
    <source>
        <dbReference type="Proteomes" id="UP000813462"/>
    </source>
</evidence>